<dbReference type="RefSeq" id="WP_009887661.1">
    <property type="nucleotide sequence ID" value="NZ_JABGBP010000443.1"/>
</dbReference>
<dbReference type="PANTHER" id="PTHR39647">
    <property type="entry name" value="ELONGATION FACTOR 1-BETA"/>
    <property type="match status" value="1"/>
</dbReference>
<dbReference type="Gene3D" id="3.30.70.60">
    <property type="match status" value="1"/>
</dbReference>
<organism evidence="8 10">
    <name type="scientific">Ferroplasma acidiphilum</name>
    <dbReference type="NCBI Taxonomy" id="74969"/>
    <lineage>
        <taxon>Archaea</taxon>
        <taxon>Methanobacteriati</taxon>
        <taxon>Thermoplasmatota</taxon>
        <taxon>Thermoplasmata</taxon>
        <taxon>Thermoplasmatales</taxon>
        <taxon>Ferroplasmaceae</taxon>
        <taxon>Ferroplasma</taxon>
    </lineage>
</organism>
<feature type="domain" description="Translation elongation factor EF1B beta/delta subunit guanine nucleotide exchange" evidence="7">
    <location>
        <begin position="3"/>
        <end position="88"/>
    </location>
</feature>
<evidence type="ECO:0000256" key="1">
    <source>
        <dbReference type="ARBA" id="ARBA00003815"/>
    </source>
</evidence>
<dbReference type="AlphaFoldDB" id="A0A1V0N346"/>
<dbReference type="Proteomes" id="UP000192050">
    <property type="component" value="Chromosome"/>
</dbReference>
<dbReference type="KEGG" id="fai:FAD_0604"/>
<dbReference type="InterPro" id="IPR036219">
    <property type="entry name" value="eEF-1beta-like_sf"/>
</dbReference>
<dbReference type="PIRSF" id="PIRSF006521">
    <property type="entry name" value="Transl_elong_EF1B_B_arc"/>
    <property type="match status" value="1"/>
</dbReference>
<dbReference type="Proteomes" id="UP000546917">
    <property type="component" value="Unassembled WGS sequence"/>
</dbReference>
<comment type="similarity">
    <text evidence="2 6">Belongs to the EF-1-beta/EF-1-delta family.</text>
</comment>
<evidence type="ECO:0000256" key="4">
    <source>
        <dbReference type="ARBA" id="ARBA00022768"/>
    </source>
</evidence>
<keyword evidence="5 6" id="KW-0648">Protein biosynthesis</keyword>
<evidence type="ECO:0000313" key="8">
    <source>
        <dbReference type="EMBL" id="ARD84515.1"/>
    </source>
</evidence>
<evidence type="ECO:0000259" key="7">
    <source>
        <dbReference type="SMART" id="SM00888"/>
    </source>
</evidence>
<dbReference type="HAMAP" id="MF_00043">
    <property type="entry name" value="EF1_beta"/>
    <property type="match status" value="1"/>
</dbReference>
<protein>
    <recommendedName>
        <fullName evidence="3 6">Elongation factor 1-beta</fullName>
        <shortName evidence="6">EF-1-beta</shortName>
    </recommendedName>
    <alternativeName>
        <fullName evidence="6">aEF-1beta</fullName>
    </alternativeName>
</protein>
<dbReference type="InterPro" id="IPR014717">
    <property type="entry name" value="Transl_elong_EF1B/ribsomal_bS6"/>
</dbReference>
<evidence type="ECO:0000256" key="3">
    <source>
        <dbReference type="ARBA" id="ARBA00017600"/>
    </source>
</evidence>
<dbReference type="CDD" id="cd00292">
    <property type="entry name" value="EF1B"/>
    <property type="match status" value="1"/>
</dbReference>
<dbReference type="NCBIfam" id="NF001670">
    <property type="entry name" value="PRK00435.1"/>
    <property type="match status" value="1"/>
</dbReference>
<dbReference type="PANTHER" id="PTHR39647:SF1">
    <property type="entry name" value="ELONGATION FACTOR 1-BETA"/>
    <property type="match status" value="1"/>
</dbReference>
<evidence type="ECO:0000256" key="2">
    <source>
        <dbReference type="ARBA" id="ARBA00007411"/>
    </source>
</evidence>
<keyword evidence="4 6" id="KW-0251">Elongation factor</keyword>
<reference evidence="8 10" key="1">
    <citation type="submission" date="2011-10" db="EMBL/GenBank/DDBJ databases">
        <title>Metabolic and evolutionary patterns in the extreme acidophile Ferroplasma acidiphilum.</title>
        <authorList>
            <person name="Golyshina O.V."/>
            <person name="Kozyavkin S.A."/>
            <person name="Tatusov R.L."/>
            <person name="Slesarev A.I."/>
            <person name="Golyshin P.N."/>
        </authorList>
    </citation>
    <scope>NUCLEOTIDE SEQUENCE [LARGE SCALE GENOMIC DNA]</scope>
    <source>
        <strain evidence="8">Berkeley</strain>
        <strain evidence="10">Y</strain>
    </source>
</reference>
<dbReference type="SMART" id="SM00888">
    <property type="entry name" value="EF1_GNE"/>
    <property type="match status" value="1"/>
</dbReference>
<dbReference type="NCBIfam" id="TIGR00489">
    <property type="entry name" value="aEF-1_beta"/>
    <property type="match status" value="1"/>
</dbReference>
<name>A0A1V0N346_9ARCH</name>
<evidence type="ECO:0000256" key="6">
    <source>
        <dbReference type="HAMAP-Rule" id="MF_00043"/>
    </source>
</evidence>
<accession>A0A1V0N346</accession>
<dbReference type="Pfam" id="PF00736">
    <property type="entry name" value="EF1_GNE"/>
    <property type="match status" value="1"/>
</dbReference>
<dbReference type="EMBL" id="JABGBP010000443">
    <property type="protein sequence ID" value="NOL61172.1"/>
    <property type="molecule type" value="Genomic_DNA"/>
</dbReference>
<dbReference type="STRING" id="74969.FAD_0604"/>
<comment type="function">
    <text evidence="1 6">Promotes the exchange of GDP for GTP in EF-1-alpha/GDP, thus allowing the regeneration of EF-1-alpha/GTP that could then be used to form the ternary complex EF-1-alpha/GTP/AAtRNA.</text>
</comment>
<dbReference type="InterPro" id="IPR004542">
    <property type="entry name" value="Transl_elong_EF1B_B_arc"/>
</dbReference>
<dbReference type="OrthoDB" id="84643at2157"/>
<proteinExistence type="inferred from homology"/>
<evidence type="ECO:0000313" key="10">
    <source>
        <dbReference type="Proteomes" id="UP000192050"/>
    </source>
</evidence>
<evidence type="ECO:0000313" key="9">
    <source>
        <dbReference type="EMBL" id="NOL61172.1"/>
    </source>
</evidence>
<dbReference type="InterPro" id="IPR014038">
    <property type="entry name" value="EF1B_bsu/dsu_GNE"/>
</dbReference>
<keyword evidence="10" id="KW-1185">Reference proteome</keyword>
<dbReference type="GO" id="GO:0003746">
    <property type="term" value="F:translation elongation factor activity"/>
    <property type="evidence" value="ECO:0007669"/>
    <property type="project" value="UniProtKB-UniRule"/>
</dbReference>
<evidence type="ECO:0000313" key="11">
    <source>
        <dbReference type="Proteomes" id="UP000546917"/>
    </source>
</evidence>
<reference evidence="9 11" key="2">
    <citation type="submission" date="2020-05" db="EMBL/GenBank/DDBJ databases">
        <authorList>
            <person name="Zhang R."/>
        </authorList>
    </citation>
    <scope>NUCLEOTIDE SEQUENCE [LARGE SCALE GENOMIC DNA]</scope>
    <source>
        <strain evidence="9 11">DSM 28986</strain>
    </source>
</reference>
<dbReference type="EMBL" id="CP015363">
    <property type="protein sequence ID" value="ARD84515.1"/>
    <property type="molecule type" value="Genomic_DNA"/>
</dbReference>
<dbReference type="SUPFAM" id="SSF54984">
    <property type="entry name" value="eEF-1beta-like"/>
    <property type="match status" value="1"/>
</dbReference>
<evidence type="ECO:0000256" key="5">
    <source>
        <dbReference type="ARBA" id="ARBA00022917"/>
    </source>
</evidence>
<sequence length="88" mass="9601">MGDVMVQLRILPESVDVNLKDLRVAITASIEKLCTINEVKEEEIGFGLSALLFSVIVPDEEGKIDSVENAISSVKNVSQVDTRDVTLI</sequence>
<gene>
    <name evidence="6" type="primary">ef1b</name>
    <name evidence="8" type="ORF">FAD_0604</name>
    <name evidence="9" type="ORF">HLB00_10115</name>
</gene>